<dbReference type="GeneID" id="10505104"/>
<dbReference type="Proteomes" id="UP000001064">
    <property type="component" value="Unassembled WGS sequence"/>
</dbReference>
<dbReference type="EMBL" id="GL871403">
    <property type="protein sequence ID" value="EGC29679.1"/>
    <property type="molecule type" value="Genomic_DNA"/>
</dbReference>
<gene>
    <name evidence="1" type="ORF">DICPUDRAFT_84314</name>
</gene>
<keyword evidence="2" id="KW-1185">Reference proteome</keyword>
<protein>
    <submittedName>
        <fullName evidence="1">Uncharacterized protein</fullName>
    </submittedName>
</protein>
<dbReference type="AlphaFoldDB" id="F1A291"/>
<accession>F1A291</accession>
<sequence length="436" mass="47753">MDSSYIYTENEDKKSVEPLSFILGSSFPGFVHRIIKSQTNYYEKGSKDNRYSNFYYPLHKISTDDPKGCGYELPPIKSDVIYVYNNYNYTSSTSCTSLSDTSIFQYGKKSTFRNAIMNGSENSDDNINFNNFNNFNNYGYNHYPIQGATSVPTSMISAPVATPMVSPAPMATSGIMASLVTSAPMIPSPGPMVLPAPIVTYSPMVPPPMVSSAPMVSPGPIVTYSPMVSSAPMETSALILASTPFTTPPSMVSPAPRVTYAPMATYTPMESSTPMVASTPFTAPPSMVTSLTLPMIPPAYPAIYKHFFDCAPTTSQAGVTILLNCDDECSPVKKCSRKRSKDFAFSQFHQYDFIEVINDGNHGSIHKTKAKKHPKIEIHREPGCSSCLSRFSVAWRKSKKIKCKITSKPLYLCNACGIAEFVKIKSENEAASKSKL</sequence>
<dbReference type="KEGG" id="dpp:DICPUDRAFT_84314"/>
<dbReference type="VEuPathDB" id="AmoebaDB:DICPUDRAFT_84314"/>
<evidence type="ECO:0000313" key="2">
    <source>
        <dbReference type="Proteomes" id="UP000001064"/>
    </source>
</evidence>
<organism evidence="1 2">
    <name type="scientific">Dictyostelium purpureum</name>
    <name type="common">Slime mold</name>
    <dbReference type="NCBI Taxonomy" id="5786"/>
    <lineage>
        <taxon>Eukaryota</taxon>
        <taxon>Amoebozoa</taxon>
        <taxon>Evosea</taxon>
        <taxon>Eumycetozoa</taxon>
        <taxon>Dictyostelia</taxon>
        <taxon>Dictyosteliales</taxon>
        <taxon>Dictyosteliaceae</taxon>
        <taxon>Dictyostelium</taxon>
    </lineage>
</organism>
<evidence type="ECO:0000313" key="1">
    <source>
        <dbReference type="EMBL" id="EGC29679.1"/>
    </source>
</evidence>
<reference evidence="2" key="1">
    <citation type="journal article" date="2011" name="Genome Biol.">
        <title>Comparative genomics of the social amoebae Dictyostelium discoideum and Dictyostelium purpureum.</title>
        <authorList>
            <consortium name="US DOE Joint Genome Institute (JGI-PGF)"/>
            <person name="Sucgang R."/>
            <person name="Kuo A."/>
            <person name="Tian X."/>
            <person name="Salerno W."/>
            <person name="Parikh A."/>
            <person name="Feasley C.L."/>
            <person name="Dalin E."/>
            <person name="Tu H."/>
            <person name="Huang E."/>
            <person name="Barry K."/>
            <person name="Lindquist E."/>
            <person name="Shapiro H."/>
            <person name="Bruce D."/>
            <person name="Schmutz J."/>
            <person name="Salamov A."/>
            <person name="Fey P."/>
            <person name="Gaudet P."/>
            <person name="Anjard C."/>
            <person name="Babu M.M."/>
            <person name="Basu S."/>
            <person name="Bushmanova Y."/>
            <person name="van der Wel H."/>
            <person name="Katoh-Kurasawa M."/>
            <person name="Dinh C."/>
            <person name="Coutinho P.M."/>
            <person name="Saito T."/>
            <person name="Elias M."/>
            <person name="Schaap P."/>
            <person name="Kay R.R."/>
            <person name="Henrissat B."/>
            <person name="Eichinger L."/>
            <person name="Rivero F."/>
            <person name="Putnam N.H."/>
            <person name="West C.M."/>
            <person name="Loomis W.F."/>
            <person name="Chisholm R.L."/>
            <person name="Shaulsky G."/>
            <person name="Strassmann J.E."/>
            <person name="Queller D.C."/>
            <person name="Kuspa A."/>
            <person name="Grigoriev I.V."/>
        </authorList>
    </citation>
    <scope>NUCLEOTIDE SEQUENCE [LARGE SCALE GENOMIC DNA]</scope>
    <source>
        <strain evidence="2">QSDP1</strain>
    </source>
</reference>
<name>F1A291_DICPU</name>
<proteinExistence type="predicted"/>
<dbReference type="InParanoid" id="F1A291"/>
<dbReference type="STRING" id="5786.F1A291"/>
<dbReference type="RefSeq" id="XP_003293784.1">
    <property type="nucleotide sequence ID" value="XM_003293736.1"/>
</dbReference>